<dbReference type="Proteomes" id="UP000075809">
    <property type="component" value="Unassembled WGS sequence"/>
</dbReference>
<evidence type="ECO:0000313" key="15">
    <source>
        <dbReference type="EMBL" id="KYQ46756.1"/>
    </source>
</evidence>
<dbReference type="InterPro" id="IPR018507">
    <property type="entry name" value="Cyt_c_oxidase_su6a_CS"/>
</dbReference>
<dbReference type="GO" id="GO:0005743">
    <property type="term" value="C:mitochondrial inner membrane"/>
    <property type="evidence" value="ECO:0007669"/>
    <property type="project" value="UniProtKB-SubCell"/>
</dbReference>
<dbReference type="PIRSF" id="PIRSF000277">
    <property type="entry name" value="COX6A1"/>
    <property type="match status" value="1"/>
</dbReference>
<evidence type="ECO:0000256" key="14">
    <source>
        <dbReference type="SAM" id="Phobius"/>
    </source>
</evidence>
<evidence type="ECO:0000256" key="11">
    <source>
        <dbReference type="RuleBase" id="RU004396"/>
    </source>
</evidence>
<protein>
    <recommendedName>
        <fullName evidence="12">Cytochrome c oxidase subunit</fullName>
    </recommendedName>
    <alternativeName>
        <fullName evidence="12">Cytochrome c oxidase polypeptide VIa</fullName>
    </alternativeName>
</protein>
<dbReference type="EMBL" id="KQ983203">
    <property type="protein sequence ID" value="KYQ46756.1"/>
    <property type="molecule type" value="Genomic_DNA"/>
</dbReference>
<dbReference type="Gene3D" id="4.10.95.10">
    <property type="entry name" value="Cytochrome c oxidase, subunit VIa"/>
    <property type="match status" value="1"/>
</dbReference>
<evidence type="ECO:0000256" key="3">
    <source>
        <dbReference type="ARBA" id="ARBA00005553"/>
    </source>
</evidence>
<evidence type="ECO:0000313" key="16">
    <source>
        <dbReference type="Proteomes" id="UP000075809"/>
    </source>
</evidence>
<keyword evidence="5 12" id="KW-0999">Mitochondrion inner membrane</keyword>
<evidence type="ECO:0000256" key="9">
    <source>
        <dbReference type="ARBA" id="ARBA00023128"/>
    </source>
</evidence>
<evidence type="ECO:0000256" key="4">
    <source>
        <dbReference type="ARBA" id="ARBA00022692"/>
    </source>
</evidence>
<organism evidence="15 16">
    <name type="scientific">Mycetomoellerius zeteki</name>
    <dbReference type="NCBI Taxonomy" id="64791"/>
    <lineage>
        <taxon>Eukaryota</taxon>
        <taxon>Metazoa</taxon>
        <taxon>Ecdysozoa</taxon>
        <taxon>Arthropoda</taxon>
        <taxon>Hexapoda</taxon>
        <taxon>Insecta</taxon>
        <taxon>Pterygota</taxon>
        <taxon>Neoptera</taxon>
        <taxon>Endopterygota</taxon>
        <taxon>Hymenoptera</taxon>
        <taxon>Apocrita</taxon>
        <taxon>Aculeata</taxon>
        <taxon>Formicoidea</taxon>
        <taxon>Formicidae</taxon>
        <taxon>Myrmicinae</taxon>
        <taxon>Mycetomoellerius</taxon>
    </lineage>
</organism>
<evidence type="ECO:0000256" key="1">
    <source>
        <dbReference type="ARBA" id="ARBA00004434"/>
    </source>
</evidence>
<keyword evidence="16" id="KW-1185">Reference proteome</keyword>
<keyword evidence="9 12" id="KW-0496">Mitochondrion</keyword>
<keyword evidence="7 14" id="KW-1133">Transmembrane helix</keyword>
<sequence>MASWTKFMRSFSRKYSTDAPKFSGTHGATEQMQLMWKRISFFVGLPAIGLAMVNCYLNHQAHHHDEHPEFIAYDHMRIRTKKFPWGDGNHSLFHNSKLNPLPDGYEEE</sequence>
<gene>
    <name evidence="15" type="ORF">ALC60_14277</name>
</gene>
<feature type="transmembrane region" description="Helical" evidence="14">
    <location>
        <begin position="39"/>
        <end position="57"/>
    </location>
</feature>
<evidence type="ECO:0000256" key="5">
    <source>
        <dbReference type="ARBA" id="ARBA00022792"/>
    </source>
</evidence>
<feature type="region of interest" description="Disordered" evidence="13">
    <location>
        <begin position="86"/>
        <end position="108"/>
    </location>
</feature>
<keyword evidence="4 14" id="KW-0812">Transmembrane</keyword>
<keyword evidence="6" id="KW-0809">Transit peptide</keyword>
<comment type="pathway">
    <text evidence="2">Energy metabolism; oxidative phosphorylation.</text>
</comment>
<dbReference type="AlphaFoldDB" id="A0A151WFY2"/>
<accession>A0A151WFY2</accession>
<dbReference type="GO" id="GO:0030234">
    <property type="term" value="F:enzyme regulator activity"/>
    <property type="evidence" value="ECO:0007669"/>
    <property type="project" value="TreeGrafter"/>
</dbReference>
<evidence type="ECO:0000256" key="10">
    <source>
        <dbReference type="ARBA" id="ARBA00023136"/>
    </source>
</evidence>
<comment type="similarity">
    <text evidence="3 11">Belongs to the cytochrome c oxidase subunit 6A family.</text>
</comment>
<evidence type="ECO:0000256" key="6">
    <source>
        <dbReference type="ARBA" id="ARBA00022946"/>
    </source>
</evidence>
<evidence type="ECO:0000256" key="12">
    <source>
        <dbReference type="RuleBase" id="RU004397"/>
    </source>
</evidence>
<dbReference type="PROSITE" id="PS01329">
    <property type="entry name" value="COX6A"/>
    <property type="match status" value="1"/>
</dbReference>
<proteinExistence type="inferred from homology"/>
<dbReference type="STRING" id="64791.A0A151WFY2"/>
<keyword evidence="10 12" id="KW-0472">Membrane</keyword>
<dbReference type="InterPro" id="IPR036418">
    <property type="entry name" value="Cyt_c_oxidase_su6a_sf"/>
</dbReference>
<dbReference type="SUPFAM" id="SSF81411">
    <property type="entry name" value="Mitochondrial cytochrome c oxidase subunit VIa"/>
    <property type="match status" value="1"/>
</dbReference>
<dbReference type="GO" id="GO:0006123">
    <property type="term" value="P:mitochondrial electron transport, cytochrome c to oxygen"/>
    <property type="evidence" value="ECO:0007669"/>
    <property type="project" value="TreeGrafter"/>
</dbReference>
<evidence type="ECO:0000256" key="8">
    <source>
        <dbReference type="ARBA" id="ARBA00023002"/>
    </source>
</evidence>
<dbReference type="PANTHER" id="PTHR11504:SF0">
    <property type="entry name" value="CYTOCHROME C OXIDASE SUBUNIT"/>
    <property type="match status" value="1"/>
</dbReference>
<evidence type="ECO:0000256" key="2">
    <source>
        <dbReference type="ARBA" id="ARBA00004673"/>
    </source>
</evidence>
<dbReference type="GO" id="GO:0016491">
    <property type="term" value="F:oxidoreductase activity"/>
    <property type="evidence" value="ECO:0007669"/>
    <property type="project" value="UniProtKB-KW"/>
</dbReference>
<dbReference type="PANTHER" id="PTHR11504">
    <property type="entry name" value="CYTOCHROME C OXIDASE POLYPEPTIDE VIA"/>
    <property type="match status" value="1"/>
</dbReference>
<dbReference type="Pfam" id="PF02046">
    <property type="entry name" value="COX6A"/>
    <property type="match status" value="1"/>
</dbReference>
<evidence type="ECO:0000256" key="13">
    <source>
        <dbReference type="SAM" id="MobiDB-lite"/>
    </source>
</evidence>
<comment type="subcellular location">
    <subcellularLocation>
        <location evidence="1">Mitochondrion inner membrane</location>
        <topology evidence="1">Single-pass membrane protein</topology>
    </subcellularLocation>
</comment>
<dbReference type="OrthoDB" id="5947505at2759"/>
<dbReference type="KEGG" id="mzt:108730533"/>
<dbReference type="CDD" id="cd00925">
    <property type="entry name" value="Cyt_c_Oxidase_VIa"/>
    <property type="match status" value="1"/>
</dbReference>
<dbReference type="InterPro" id="IPR001349">
    <property type="entry name" value="Cyt_c_oxidase_su6a"/>
</dbReference>
<evidence type="ECO:0000256" key="7">
    <source>
        <dbReference type="ARBA" id="ARBA00022989"/>
    </source>
</evidence>
<keyword evidence="8" id="KW-0560">Oxidoreductase</keyword>
<name>A0A151WFY2_9HYME</name>
<dbReference type="UniPathway" id="UPA00705"/>
<reference evidence="15 16" key="1">
    <citation type="submission" date="2015-09" db="EMBL/GenBank/DDBJ databases">
        <title>Trachymyrmex zeteki WGS genome.</title>
        <authorList>
            <person name="Nygaard S."/>
            <person name="Hu H."/>
            <person name="Boomsma J."/>
            <person name="Zhang G."/>
        </authorList>
    </citation>
    <scope>NUCLEOTIDE SEQUENCE [LARGE SCALE GENOMIC DNA]</scope>
    <source>
        <strain evidence="15">Tzet28-1</strain>
        <tissue evidence="15">Whole body</tissue>
    </source>
</reference>
<dbReference type="FunFam" id="4.10.95.10:FF:000001">
    <property type="entry name" value="Cytochrome c oxidase subunit 6A, mitochondrial"/>
    <property type="match status" value="1"/>
</dbReference>